<dbReference type="GO" id="GO:0004190">
    <property type="term" value="F:aspartic-type endopeptidase activity"/>
    <property type="evidence" value="ECO:0007669"/>
    <property type="project" value="InterPro"/>
</dbReference>
<protein>
    <submittedName>
        <fullName evidence="3">Prepilin peptidase</fullName>
    </submittedName>
</protein>
<dbReference type="EMBL" id="VXPY01000051">
    <property type="protein sequence ID" value="MYD90153.1"/>
    <property type="molecule type" value="Genomic_DNA"/>
</dbReference>
<proteinExistence type="predicted"/>
<feature type="transmembrane region" description="Helical" evidence="1">
    <location>
        <begin position="79"/>
        <end position="104"/>
    </location>
</feature>
<organism evidence="3">
    <name type="scientific">Caldilineaceae bacterium SB0662_bin_9</name>
    <dbReference type="NCBI Taxonomy" id="2605258"/>
    <lineage>
        <taxon>Bacteria</taxon>
        <taxon>Bacillati</taxon>
        <taxon>Chloroflexota</taxon>
        <taxon>Caldilineae</taxon>
        <taxon>Caldilineales</taxon>
        <taxon>Caldilineaceae</taxon>
    </lineage>
</organism>
<dbReference type="GO" id="GO:0016020">
    <property type="term" value="C:membrane"/>
    <property type="evidence" value="ECO:0007669"/>
    <property type="project" value="InterPro"/>
</dbReference>
<gene>
    <name evidence="3" type="ORF">F4Y08_07405</name>
</gene>
<dbReference type="Pfam" id="PF01478">
    <property type="entry name" value="Peptidase_A24"/>
    <property type="match status" value="1"/>
</dbReference>
<feature type="transmembrane region" description="Helical" evidence="1">
    <location>
        <begin position="44"/>
        <end position="67"/>
    </location>
</feature>
<dbReference type="InterPro" id="IPR000045">
    <property type="entry name" value="Prepilin_IV_endopep_pep"/>
</dbReference>
<accession>A0A6B1DTY3</accession>
<evidence type="ECO:0000256" key="1">
    <source>
        <dbReference type="SAM" id="Phobius"/>
    </source>
</evidence>
<sequence length="157" mass="17548">MEHPFWLQTVLIWWLLPCARQDWRNRRVMNLLTVPPFLAALPLAHRLGGADRLGLAVLVLVCVWLMWREELLGAADAKVATVLAATLPASLALGLGVLWLWLALGRISRWMRPDSWPWSGIPGVTGLYCGVVLLACLNSALSITTMTLVYDTLLYWS</sequence>
<keyword evidence="1" id="KW-0812">Transmembrane</keyword>
<evidence type="ECO:0000259" key="2">
    <source>
        <dbReference type="Pfam" id="PF01478"/>
    </source>
</evidence>
<dbReference type="AlphaFoldDB" id="A0A6B1DTY3"/>
<feature type="domain" description="Prepilin type IV endopeptidase peptidase" evidence="2">
    <location>
        <begin position="10"/>
        <end position="99"/>
    </location>
</feature>
<name>A0A6B1DTY3_9CHLR</name>
<evidence type="ECO:0000313" key="3">
    <source>
        <dbReference type="EMBL" id="MYD90153.1"/>
    </source>
</evidence>
<reference evidence="3" key="1">
    <citation type="submission" date="2019-09" db="EMBL/GenBank/DDBJ databases">
        <title>Characterisation of the sponge microbiome using genome-centric metagenomics.</title>
        <authorList>
            <person name="Engelberts J.P."/>
            <person name="Robbins S.J."/>
            <person name="De Goeij J.M."/>
            <person name="Aranda M."/>
            <person name="Bell S.C."/>
            <person name="Webster N.S."/>
        </authorList>
    </citation>
    <scope>NUCLEOTIDE SEQUENCE</scope>
    <source>
        <strain evidence="3">SB0662_bin_9</strain>
    </source>
</reference>
<feature type="transmembrane region" description="Helical" evidence="1">
    <location>
        <begin position="124"/>
        <end position="150"/>
    </location>
</feature>
<comment type="caution">
    <text evidence="3">The sequence shown here is derived from an EMBL/GenBank/DDBJ whole genome shotgun (WGS) entry which is preliminary data.</text>
</comment>
<keyword evidence="1" id="KW-0472">Membrane</keyword>
<dbReference type="Gene3D" id="1.20.120.1220">
    <property type="match status" value="1"/>
</dbReference>
<keyword evidence="1" id="KW-1133">Transmembrane helix</keyword>